<dbReference type="PANTHER" id="PTHR35807">
    <property type="entry name" value="TRANSCRIPTIONAL REGULATOR REDD-RELATED"/>
    <property type="match status" value="1"/>
</dbReference>
<comment type="similarity">
    <text evidence="1">Belongs to the AfsR/DnrI/RedD regulatory family.</text>
</comment>
<evidence type="ECO:0000256" key="5">
    <source>
        <dbReference type="PROSITE-ProRule" id="PRU01091"/>
    </source>
</evidence>
<evidence type="ECO:0000256" key="3">
    <source>
        <dbReference type="ARBA" id="ARBA00023125"/>
    </source>
</evidence>
<evidence type="ECO:0000256" key="6">
    <source>
        <dbReference type="SAM" id="MobiDB-lite"/>
    </source>
</evidence>
<dbReference type="InterPro" id="IPR016032">
    <property type="entry name" value="Sig_transdc_resp-reg_C-effctor"/>
</dbReference>
<name>A0A7D6VG98_9NOCA</name>
<feature type="DNA-binding region" description="OmpR/PhoB-type" evidence="5">
    <location>
        <begin position="1"/>
        <end position="98"/>
    </location>
</feature>
<dbReference type="GO" id="GO:0003677">
    <property type="term" value="F:DNA binding"/>
    <property type="evidence" value="ECO:0007669"/>
    <property type="project" value="UniProtKB-UniRule"/>
</dbReference>
<dbReference type="Pfam" id="PF00486">
    <property type="entry name" value="Trans_reg_C"/>
    <property type="match status" value="1"/>
</dbReference>
<dbReference type="Gene3D" id="1.25.40.10">
    <property type="entry name" value="Tetratricopeptide repeat domain"/>
    <property type="match status" value="1"/>
</dbReference>
<keyword evidence="4" id="KW-0804">Transcription</keyword>
<protein>
    <submittedName>
        <fullName evidence="8">AAA family ATPase</fullName>
    </submittedName>
</protein>
<evidence type="ECO:0000313" key="9">
    <source>
        <dbReference type="Proteomes" id="UP000515512"/>
    </source>
</evidence>
<feature type="compositionally biased region" description="Low complexity" evidence="6">
    <location>
        <begin position="272"/>
        <end position="284"/>
    </location>
</feature>
<keyword evidence="2" id="KW-0805">Transcription regulation</keyword>
<dbReference type="InterPro" id="IPR036388">
    <property type="entry name" value="WH-like_DNA-bd_sf"/>
</dbReference>
<dbReference type="SMART" id="SM01043">
    <property type="entry name" value="BTAD"/>
    <property type="match status" value="1"/>
</dbReference>
<dbReference type="GO" id="GO:0006355">
    <property type="term" value="P:regulation of DNA-templated transcription"/>
    <property type="evidence" value="ECO:0007669"/>
    <property type="project" value="InterPro"/>
</dbReference>
<keyword evidence="9" id="KW-1185">Reference proteome</keyword>
<dbReference type="InterPro" id="IPR001867">
    <property type="entry name" value="OmpR/PhoB-type_DNA-bd"/>
</dbReference>
<dbReference type="CDD" id="cd15831">
    <property type="entry name" value="BTAD"/>
    <property type="match status" value="1"/>
</dbReference>
<dbReference type="PROSITE" id="PS51755">
    <property type="entry name" value="OMPR_PHOB"/>
    <property type="match status" value="1"/>
</dbReference>
<dbReference type="InterPro" id="IPR051677">
    <property type="entry name" value="AfsR-DnrI-RedD_regulator"/>
</dbReference>
<reference evidence="8 9" key="1">
    <citation type="submission" date="2020-07" db="EMBL/GenBank/DDBJ databases">
        <authorList>
            <person name="Zhuang K."/>
            <person name="Ran Y."/>
        </authorList>
    </citation>
    <scope>NUCLEOTIDE SEQUENCE [LARGE SCALE GENOMIC DNA]</scope>
    <source>
        <strain evidence="8 9">WCH-YHL-001</strain>
    </source>
</reference>
<dbReference type="InterPro" id="IPR011990">
    <property type="entry name" value="TPR-like_helical_dom_sf"/>
</dbReference>
<evidence type="ECO:0000313" key="8">
    <source>
        <dbReference type="EMBL" id="QLY31975.1"/>
    </source>
</evidence>
<sequence>MVSIEVLGALRVRVNGDPAPLRGPMQGAVLARLVVAAGEVVSADRLIDDLWQGEPPPKATAALQAHISYLRRALEPDRPPRAPARVLVSRTPGYTLHLPVTAVDVWHFEHLLAQAAAESDPRTRHRDLGAALALWQGAAYTPYADAPWAAAESDRLTDLRWTALEHQAAAALDLGRPDEAATLLHRLADTHPEREEAVRLLALARYRQGRQLAALETLRKVRTHLNTEYGVDPSPPLRALESAILAHAPELDYTPPTARPYETVDSSGGAGTATPGPTDPAPGSVSSYVRGAVRNLSRESTSPAPLADEVGAGYVAERAGLLAAAGEARAGRSRVVWVEGEAGAGKTTLVSDVARLLQAEGWVVVTGHCPEVDGAPAAWAWIELCGELAGAGAAGAVGSRAAGLVASHGVARSEAASGVEGIETVGVSGVDATPFGLARAVADGCGERGVAGPVVVVLEDAHRADSATLQILRQVVAWSAGAPVLFVVTLRGSEAGEELRATSAALAAVTAGRWELGGLDVEAVRDVMVAVGLAGIDEATAVLVRDRTGGNPMFVRELAKLAAAEGDLLAVPAGVRDVLQRRIARLPAEAARLLRFIAVWGGEVGFDELVELAGESEETLVDLVDTAVVAGLLRLGHGGRIHFWHALTRDTVYDGIPALRRGRMHWAALGVAARSPQPELDALAHHAIAGATPATAEQALVHVTAAARHCVERRAHPDARALWSAALDLHLLAGHDRSTAERRHRLAVLETRCALVAGLAYSGNDTAARTQRQFALDLAETLAADMPPLVDAETGCAEPDPVAFALASWRAPLIWGTRDKRLTDTRIVEALGAALARPLPAATRVRLLVATVFEVEGDDDPLAFAASAEAIALSRTLDDPELLCAALNARAFLALGPDLWEEREPLTAELLTVSTESGLVEFQAVAHFMSCLIACGANDLVGARAAVERGLECASGGQLRQMLVVLSAYSAVLALLRGELAEAERIYTRCSAEMVASGTANGAELMVAAGMALNWARGDLSGLVEPMAAIHAEAADVMPYPYALSLLHAGEPERARKVFRAAGPLKRDHYWSVMTVFRARAAIHLGEPHAIADCYRDMLPRSGTMAGLDTGSVVYGPMDTILAELAQALGDFTAVADHRARAAEVERRIRLQLDELDG</sequence>
<dbReference type="SUPFAM" id="SSF46894">
    <property type="entry name" value="C-terminal effector domain of the bipartite response regulators"/>
    <property type="match status" value="1"/>
</dbReference>
<dbReference type="KEGG" id="nhu:H0264_06665"/>
<dbReference type="InterPro" id="IPR041664">
    <property type="entry name" value="AAA_16"/>
</dbReference>
<proteinExistence type="inferred from homology"/>
<evidence type="ECO:0000259" key="7">
    <source>
        <dbReference type="PROSITE" id="PS51755"/>
    </source>
</evidence>
<dbReference type="Pfam" id="PF13191">
    <property type="entry name" value="AAA_16"/>
    <property type="match status" value="1"/>
</dbReference>
<dbReference type="PANTHER" id="PTHR35807:SF1">
    <property type="entry name" value="TRANSCRIPTIONAL REGULATOR REDD"/>
    <property type="match status" value="1"/>
</dbReference>
<dbReference type="EMBL" id="CP059399">
    <property type="protein sequence ID" value="QLY31975.1"/>
    <property type="molecule type" value="Genomic_DNA"/>
</dbReference>
<accession>A0A7D6VG98</accession>
<dbReference type="Proteomes" id="UP000515512">
    <property type="component" value="Chromosome"/>
</dbReference>
<gene>
    <name evidence="8" type="ORF">H0264_06665</name>
</gene>
<feature type="domain" description="OmpR/PhoB-type" evidence="7">
    <location>
        <begin position="1"/>
        <end position="98"/>
    </location>
</feature>
<evidence type="ECO:0000256" key="1">
    <source>
        <dbReference type="ARBA" id="ARBA00005820"/>
    </source>
</evidence>
<dbReference type="GO" id="GO:0000160">
    <property type="term" value="P:phosphorelay signal transduction system"/>
    <property type="evidence" value="ECO:0007669"/>
    <property type="project" value="InterPro"/>
</dbReference>
<evidence type="ECO:0000256" key="2">
    <source>
        <dbReference type="ARBA" id="ARBA00023015"/>
    </source>
</evidence>
<dbReference type="SMART" id="SM00862">
    <property type="entry name" value="Trans_reg_C"/>
    <property type="match status" value="1"/>
</dbReference>
<keyword evidence="3 5" id="KW-0238">DNA-binding</keyword>
<dbReference type="InterPro" id="IPR027417">
    <property type="entry name" value="P-loop_NTPase"/>
</dbReference>
<dbReference type="SUPFAM" id="SSF48452">
    <property type="entry name" value="TPR-like"/>
    <property type="match status" value="1"/>
</dbReference>
<dbReference type="SUPFAM" id="SSF52540">
    <property type="entry name" value="P-loop containing nucleoside triphosphate hydrolases"/>
    <property type="match status" value="1"/>
</dbReference>
<dbReference type="RefSeq" id="WP_181583149.1">
    <property type="nucleotide sequence ID" value="NZ_CP059399.1"/>
</dbReference>
<evidence type="ECO:0000256" key="4">
    <source>
        <dbReference type="ARBA" id="ARBA00023163"/>
    </source>
</evidence>
<dbReference type="Gene3D" id="1.10.10.10">
    <property type="entry name" value="Winged helix-like DNA-binding domain superfamily/Winged helix DNA-binding domain"/>
    <property type="match status" value="1"/>
</dbReference>
<feature type="region of interest" description="Disordered" evidence="6">
    <location>
        <begin position="252"/>
        <end position="287"/>
    </location>
</feature>
<dbReference type="InterPro" id="IPR005158">
    <property type="entry name" value="BTAD"/>
</dbReference>
<organism evidence="8 9">
    <name type="scientific">Nocardia huaxiensis</name>
    <dbReference type="NCBI Taxonomy" id="2755382"/>
    <lineage>
        <taxon>Bacteria</taxon>
        <taxon>Bacillati</taxon>
        <taxon>Actinomycetota</taxon>
        <taxon>Actinomycetes</taxon>
        <taxon>Mycobacteriales</taxon>
        <taxon>Nocardiaceae</taxon>
        <taxon>Nocardia</taxon>
    </lineage>
</organism>
<dbReference type="AlphaFoldDB" id="A0A7D6VG98"/>
<dbReference type="Pfam" id="PF03704">
    <property type="entry name" value="BTAD"/>
    <property type="match status" value="1"/>
</dbReference>